<reference evidence="9" key="1">
    <citation type="submission" date="2016-11" db="EMBL/GenBank/DDBJ databases">
        <authorList>
            <person name="Varghese N."/>
            <person name="Submissions S."/>
        </authorList>
    </citation>
    <scope>NUCLEOTIDE SEQUENCE [LARGE SCALE GENOMIC DNA]</scope>
    <source>
        <strain evidence="9">DSM 12395</strain>
    </source>
</reference>
<feature type="active site" description="Nucleophile" evidence="5">
    <location>
        <position position="38"/>
    </location>
</feature>
<dbReference type="InterPro" id="IPR020103">
    <property type="entry name" value="PsdUridine_synth_cat_dom_sf"/>
</dbReference>
<dbReference type="PANTHER" id="PTHR13767:SF2">
    <property type="entry name" value="PSEUDOURIDYLATE SYNTHASE TRUB1"/>
    <property type="match status" value="1"/>
</dbReference>
<dbReference type="Proteomes" id="UP000184148">
    <property type="component" value="Unassembled WGS sequence"/>
</dbReference>
<protein>
    <recommendedName>
        <fullName evidence="5">tRNA pseudouridine synthase B</fullName>
        <ecNumber evidence="5">5.4.99.25</ecNumber>
    </recommendedName>
    <alternativeName>
        <fullName evidence="5">tRNA pseudouridine(55) synthase</fullName>
        <shortName evidence="5">Psi55 synthase</shortName>
    </alternativeName>
    <alternativeName>
        <fullName evidence="5">tRNA pseudouridylate synthase</fullName>
    </alternativeName>
    <alternativeName>
        <fullName evidence="5">tRNA-uridine isomerase</fullName>
    </alternativeName>
</protein>
<evidence type="ECO:0000256" key="1">
    <source>
        <dbReference type="ARBA" id="ARBA00000385"/>
    </source>
</evidence>
<dbReference type="EMBL" id="FQUY01000015">
    <property type="protein sequence ID" value="SHF23679.1"/>
    <property type="molecule type" value="Genomic_DNA"/>
</dbReference>
<dbReference type="Pfam" id="PF01509">
    <property type="entry name" value="TruB_N"/>
    <property type="match status" value="1"/>
</dbReference>
<dbReference type="InterPro" id="IPR002501">
    <property type="entry name" value="PsdUridine_synth_N"/>
</dbReference>
<dbReference type="OrthoDB" id="9802309at2"/>
<keyword evidence="4 5" id="KW-0413">Isomerase</keyword>
<feature type="domain" description="tRNA pseudouridylate synthase B C-terminal" evidence="7">
    <location>
        <begin position="177"/>
        <end position="235"/>
    </location>
</feature>
<evidence type="ECO:0000313" key="8">
    <source>
        <dbReference type="EMBL" id="SHF23679.1"/>
    </source>
</evidence>
<dbReference type="FunFam" id="3.30.2350.10:FF:000011">
    <property type="entry name" value="tRNA pseudouridine synthase B"/>
    <property type="match status" value="1"/>
</dbReference>
<dbReference type="Pfam" id="PF16198">
    <property type="entry name" value="TruB_C_2"/>
    <property type="match status" value="1"/>
</dbReference>
<evidence type="ECO:0000313" key="9">
    <source>
        <dbReference type="Proteomes" id="UP000184148"/>
    </source>
</evidence>
<dbReference type="GO" id="GO:0160148">
    <property type="term" value="F:tRNA pseudouridine(55) synthase activity"/>
    <property type="evidence" value="ECO:0007669"/>
    <property type="project" value="UniProtKB-EC"/>
</dbReference>
<evidence type="ECO:0000259" key="6">
    <source>
        <dbReference type="Pfam" id="PF01509"/>
    </source>
</evidence>
<dbReference type="AlphaFoldDB" id="A0A1M5A074"/>
<organism evidence="8 9">
    <name type="scientific">Desulforamulus putei DSM 12395</name>
    <dbReference type="NCBI Taxonomy" id="1121429"/>
    <lineage>
        <taxon>Bacteria</taxon>
        <taxon>Bacillati</taxon>
        <taxon>Bacillota</taxon>
        <taxon>Clostridia</taxon>
        <taxon>Eubacteriales</taxon>
        <taxon>Peptococcaceae</taxon>
        <taxon>Desulforamulus</taxon>
    </lineage>
</organism>
<dbReference type="GO" id="GO:0003723">
    <property type="term" value="F:RNA binding"/>
    <property type="evidence" value="ECO:0007669"/>
    <property type="project" value="InterPro"/>
</dbReference>
<comment type="catalytic activity">
    <reaction evidence="1 5">
        <text>uridine(55) in tRNA = pseudouridine(55) in tRNA</text>
        <dbReference type="Rhea" id="RHEA:42532"/>
        <dbReference type="Rhea" id="RHEA-COMP:10101"/>
        <dbReference type="Rhea" id="RHEA-COMP:10102"/>
        <dbReference type="ChEBI" id="CHEBI:65314"/>
        <dbReference type="ChEBI" id="CHEBI:65315"/>
        <dbReference type="EC" id="5.4.99.25"/>
    </reaction>
</comment>
<dbReference type="InterPro" id="IPR032819">
    <property type="entry name" value="TruB_C"/>
</dbReference>
<evidence type="ECO:0000259" key="7">
    <source>
        <dbReference type="Pfam" id="PF16198"/>
    </source>
</evidence>
<dbReference type="CDD" id="cd02573">
    <property type="entry name" value="PseudoU_synth_EcTruB"/>
    <property type="match status" value="1"/>
</dbReference>
<evidence type="ECO:0000256" key="3">
    <source>
        <dbReference type="ARBA" id="ARBA00022694"/>
    </source>
</evidence>
<dbReference type="EC" id="5.4.99.25" evidence="5"/>
<dbReference type="GO" id="GO:1990481">
    <property type="term" value="P:mRNA pseudouridine synthesis"/>
    <property type="evidence" value="ECO:0007669"/>
    <property type="project" value="TreeGrafter"/>
</dbReference>
<evidence type="ECO:0000256" key="5">
    <source>
        <dbReference type="HAMAP-Rule" id="MF_01080"/>
    </source>
</evidence>
<dbReference type="GO" id="GO:0031119">
    <property type="term" value="P:tRNA pseudouridine synthesis"/>
    <property type="evidence" value="ECO:0007669"/>
    <property type="project" value="UniProtKB-UniRule"/>
</dbReference>
<dbReference type="HAMAP" id="MF_01080">
    <property type="entry name" value="TruB_bact"/>
    <property type="match status" value="1"/>
</dbReference>
<dbReference type="STRING" id="1121429.SAMN02745133_02145"/>
<dbReference type="SUPFAM" id="SSF88697">
    <property type="entry name" value="PUA domain-like"/>
    <property type="match status" value="1"/>
</dbReference>
<accession>A0A1M5A074</accession>
<dbReference type="NCBIfam" id="TIGR00431">
    <property type="entry name" value="TruB"/>
    <property type="match status" value="1"/>
</dbReference>
<comment type="similarity">
    <text evidence="2 5">Belongs to the pseudouridine synthase TruB family. Type 1 subfamily.</text>
</comment>
<feature type="domain" description="Pseudouridine synthase II N-terminal" evidence="6">
    <location>
        <begin position="23"/>
        <end position="176"/>
    </location>
</feature>
<gene>
    <name evidence="5" type="primary">truB</name>
    <name evidence="8" type="ORF">SAMN02745133_02145</name>
</gene>
<dbReference type="SUPFAM" id="SSF55120">
    <property type="entry name" value="Pseudouridine synthase"/>
    <property type="match status" value="1"/>
</dbReference>
<keyword evidence="9" id="KW-1185">Reference proteome</keyword>
<keyword evidence="3 5" id="KW-0819">tRNA processing</keyword>
<dbReference type="InterPro" id="IPR014780">
    <property type="entry name" value="tRNA_psdUridine_synth_TruB"/>
</dbReference>
<name>A0A1M5A074_9FIRM</name>
<dbReference type="InterPro" id="IPR015947">
    <property type="entry name" value="PUA-like_sf"/>
</dbReference>
<dbReference type="PROSITE" id="PS50890">
    <property type="entry name" value="PUA"/>
    <property type="match status" value="1"/>
</dbReference>
<dbReference type="PANTHER" id="PTHR13767">
    <property type="entry name" value="TRNA-PSEUDOURIDINE SYNTHASE"/>
    <property type="match status" value="1"/>
</dbReference>
<dbReference type="RefSeq" id="WP_073239383.1">
    <property type="nucleotide sequence ID" value="NZ_FQUY01000015.1"/>
</dbReference>
<evidence type="ECO:0000256" key="4">
    <source>
        <dbReference type="ARBA" id="ARBA00023235"/>
    </source>
</evidence>
<dbReference type="CDD" id="cd07953">
    <property type="entry name" value="PUA"/>
    <property type="match status" value="1"/>
</dbReference>
<proteinExistence type="inferred from homology"/>
<dbReference type="Gene3D" id="3.30.2350.10">
    <property type="entry name" value="Pseudouridine synthase"/>
    <property type="match status" value="1"/>
</dbReference>
<comment type="function">
    <text evidence="5">Responsible for synthesis of pseudouridine from uracil-55 in the psi GC loop of transfer RNAs.</text>
</comment>
<sequence>MDGILNILKPPGMTSHDVVAFVRRVTGSKKCGHTGTLDPGAAGVLPICLGKATKLARFVTEGDKTYRGEITLGITTSSQDAFGDILACQDASRITIERFREIIPSFLGNIEQTPPMASAIKVQGQRLYELERRGKSVAVPTRVVTIYHLKIIDSWHWQTPHPRILFDVTCSKGTYVRTLCSDIGKALGCGAYMSFLLRSRVGPFDLDSAVTLEQLTILAREKRCAEAVIPMSQAVQHLPVVEILPSAQKSVTSGATLYPSGVRSRSGGIAPGDLVRIQVNRQLLGIYQAVQDEQQGAGRLIYKPEVVFAS</sequence>
<evidence type="ECO:0000256" key="2">
    <source>
        <dbReference type="ARBA" id="ARBA00005642"/>
    </source>
</evidence>